<dbReference type="InterPro" id="IPR009057">
    <property type="entry name" value="Homeodomain-like_sf"/>
</dbReference>
<dbReference type="Gene3D" id="3.40.50.1390">
    <property type="entry name" value="Resolvase, N-terminal catalytic domain"/>
    <property type="match status" value="1"/>
</dbReference>
<evidence type="ECO:0000256" key="1">
    <source>
        <dbReference type="ARBA" id="ARBA00009913"/>
    </source>
</evidence>
<dbReference type="GO" id="GO:0003677">
    <property type="term" value="F:DNA binding"/>
    <property type="evidence" value="ECO:0007669"/>
    <property type="project" value="UniProtKB-KW"/>
</dbReference>
<dbReference type="GO" id="GO:0000150">
    <property type="term" value="F:DNA strand exchange activity"/>
    <property type="evidence" value="ECO:0007669"/>
    <property type="project" value="InterPro"/>
</dbReference>
<dbReference type="AlphaFoldDB" id="A0A7Y9ZCL0"/>
<dbReference type="EMBL" id="JACBZO010000001">
    <property type="protein sequence ID" value="NYI42395.1"/>
    <property type="molecule type" value="Genomic_DNA"/>
</dbReference>
<comment type="similarity">
    <text evidence="1">Belongs to the site-specific recombinase resolvase family.</text>
</comment>
<feature type="active site" description="O-(5'-phospho-DNA)-serine intermediate" evidence="5 6">
    <location>
        <position position="18"/>
    </location>
</feature>
<comment type="caution">
    <text evidence="8">The sequence shown here is derived from an EMBL/GenBank/DDBJ whole genome shotgun (WGS) entry which is preliminary data.</text>
</comment>
<dbReference type="PANTHER" id="PTHR30461:SF2">
    <property type="entry name" value="SERINE RECOMBINASE PINE-RELATED"/>
    <property type="match status" value="1"/>
</dbReference>
<dbReference type="OrthoDB" id="128993at2"/>
<dbReference type="PROSITE" id="PS00397">
    <property type="entry name" value="RECOMBINASES_1"/>
    <property type="match status" value="1"/>
</dbReference>
<keyword evidence="4" id="KW-0233">DNA recombination</keyword>
<proteinExistence type="inferred from homology"/>
<evidence type="ECO:0000256" key="5">
    <source>
        <dbReference type="PIRSR" id="PIRSR606118-50"/>
    </source>
</evidence>
<dbReference type="InterPro" id="IPR006120">
    <property type="entry name" value="Resolvase_HTH_dom"/>
</dbReference>
<dbReference type="RefSeq" id="WP_062074229.1">
    <property type="nucleotide sequence ID" value="NZ_BBRC01000002.1"/>
</dbReference>
<dbReference type="CDD" id="cd00569">
    <property type="entry name" value="HTH_Hin_like"/>
    <property type="match status" value="1"/>
</dbReference>
<dbReference type="SMART" id="SM00857">
    <property type="entry name" value="Resolvase"/>
    <property type="match status" value="1"/>
</dbReference>
<reference evidence="8 9" key="1">
    <citation type="submission" date="2020-07" db="EMBL/GenBank/DDBJ databases">
        <title>Sequencing the genomes of 1000 actinobacteria strains.</title>
        <authorList>
            <person name="Klenk H.-P."/>
        </authorList>
    </citation>
    <scope>NUCLEOTIDE SEQUENCE [LARGE SCALE GENOMIC DNA]</scope>
    <source>
        <strain evidence="8 9">DSM 19970</strain>
    </source>
</reference>
<gene>
    <name evidence="8" type="ORF">BKA03_002514</name>
</gene>
<evidence type="ECO:0000256" key="2">
    <source>
        <dbReference type="ARBA" id="ARBA00022908"/>
    </source>
</evidence>
<feature type="domain" description="Resolvase/invertase-type recombinase catalytic" evidence="7">
    <location>
        <begin position="10"/>
        <end position="145"/>
    </location>
</feature>
<dbReference type="SUPFAM" id="SSF53041">
    <property type="entry name" value="Resolvase-like"/>
    <property type="match status" value="1"/>
</dbReference>
<dbReference type="CDD" id="cd03768">
    <property type="entry name" value="SR_ResInv"/>
    <property type="match status" value="1"/>
</dbReference>
<keyword evidence="9" id="KW-1185">Reference proteome</keyword>
<dbReference type="Gene3D" id="1.10.10.60">
    <property type="entry name" value="Homeodomain-like"/>
    <property type="match status" value="1"/>
</dbReference>
<keyword evidence="2" id="KW-0229">DNA integration</keyword>
<evidence type="ECO:0000313" key="9">
    <source>
        <dbReference type="Proteomes" id="UP000547973"/>
    </source>
</evidence>
<dbReference type="GO" id="GO:0015074">
    <property type="term" value="P:DNA integration"/>
    <property type="evidence" value="ECO:0007669"/>
    <property type="project" value="UniProtKB-KW"/>
</dbReference>
<evidence type="ECO:0000256" key="6">
    <source>
        <dbReference type="PROSITE-ProRule" id="PRU10137"/>
    </source>
</evidence>
<sequence>MVKQQHDNAKWFGYVRVSTRKQSTDQQFDALLAAGVPLANVYGDVRSGANWDREGLDALRKVLRRGDTLVVVALDRLGRSLSAMVKLLDWIVAEGIELRSLREGIDLSTPTGRMLAGIFASLAEYERELIIERADAAREAARARGLQVGRPKSTTGSQLDKARALLGAGWSRSQVAKELGISRATLYREIPAESA</sequence>
<dbReference type="Proteomes" id="UP000547973">
    <property type="component" value="Unassembled WGS sequence"/>
</dbReference>
<dbReference type="InterPro" id="IPR006118">
    <property type="entry name" value="Recombinase_CS"/>
</dbReference>
<dbReference type="InterPro" id="IPR006119">
    <property type="entry name" value="Resolv_N"/>
</dbReference>
<keyword evidence="3" id="KW-0238">DNA-binding</keyword>
<dbReference type="SUPFAM" id="SSF46689">
    <property type="entry name" value="Homeodomain-like"/>
    <property type="match status" value="1"/>
</dbReference>
<name>A0A7Y9ZCL0_9MICO</name>
<accession>A0A7Y9ZCL0</accession>
<dbReference type="PROSITE" id="PS00398">
    <property type="entry name" value="RECOMBINASES_2"/>
    <property type="match status" value="1"/>
</dbReference>
<dbReference type="PROSITE" id="PS51736">
    <property type="entry name" value="RECOMBINASES_3"/>
    <property type="match status" value="1"/>
</dbReference>
<evidence type="ECO:0000256" key="4">
    <source>
        <dbReference type="ARBA" id="ARBA00023172"/>
    </source>
</evidence>
<evidence type="ECO:0000259" key="7">
    <source>
        <dbReference type="PROSITE" id="PS51736"/>
    </source>
</evidence>
<protein>
    <submittedName>
        <fullName evidence="8">DNA invertase Pin-like site-specific DNA recombinase</fullName>
    </submittedName>
</protein>
<dbReference type="Pfam" id="PF02796">
    <property type="entry name" value="HTH_7"/>
    <property type="match status" value="1"/>
</dbReference>
<dbReference type="Pfam" id="PF00239">
    <property type="entry name" value="Resolvase"/>
    <property type="match status" value="1"/>
</dbReference>
<dbReference type="InterPro" id="IPR036162">
    <property type="entry name" value="Resolvase-like_N_sf"/>
</dbReference>
<dbReference type="InterPro" id="IPR050639">
    <property type="entry name" value="SSR_resolvase"/>
</dbReference>
<evidence type="ECO:0000313" key="8">
    <source>
        <dbReference type="EMBL" id="NYI42395.1"/>
    </source>
</evidence>
<organism evidence="8 9">
    <name type="scientific">Demequina lutea</name>
    <dbReference type="NCBI Taxonomy" id="431489"/>
    <lineage>
        <taxon>Bacteria</taxon>
        <taxon>Bacillati</taxon>
        <taxon>Actinomycetota</taxon>
        <taxon>Actinomycetes</taxon>
        <taxon>Micrococcales</taxon>
        <taxon>Demequinaceae</taxon>
        <taxon>Demequina</taxon>
    </lineage>
</organism>
<dbReference type="PANTHER" id="PTHR30461">
    <property type="entry name" value="DNA-INVERTASE FROM LAMBDOID PROPHAGE"/>
    <property type="match status" value="1"/>
</dbReference>
<evidence type="ECO:0000256" key="3">
    <source>
        <dbReference type="ARBA" id="ARBA00023125"/>
    </source>
</evidence>